<dbReference type="EMBL" id="ASGP02000001">
    <property type="protein sequence ID" value="KAH9527433.1"/>
    <property type="molecule type" value="Genomic_DNA"/>
</dbReference>
<comment type="caution">
    <text evidence="1">The sequence shown here is derived from an EMBL/GenBank/DDBJ whole genome shotgun (WGS) entry which is preliminary data.</text>
</comment>
<dbReference type="Proteomes" id="UP000790347">
    <property type="component" value="Unassembled WGS sequence"/>
</dbReference>
<proteinExistence type="predicted"/>
<protein>
    <submittedName>
        <fullName evidence="1">Uncharacterized protein</fullName>
    </submittedName>
</protein>
<organism evidence="1 2">
    <name type="scientific">Dermatophagoides farinae</name>
    <name type="common">American house dust mite</name>
    <dbReference type="NCBI Taxonomy" id="6954"/>
    <lineage>
        <taxon>Eukaryota</taxon>
        <taxon>Metazoa</taxon>
        <taxon>Ecdysozoa</taxon>
        <taxon>Arthropoda</taxon>
        <taxon>Chelicerata</taxon>
        <taxon>Arachnida</taxon>
        <taxon>Acari</taxon>
        <taxon>Acariformes</taxon>
        <taxon>Sarcoptiformes</taxon>
        <taxon>Astigmata</taxon>
        <taxon>Psoroptidia</taxon>
        <taxon>Analgoidea</taxon>
        <taxon>Pyroglyphidae</taxon>
        <taxon>Dermatophagoidinae</taxon>
        <taxon>Dermatophagoides</taxon>
    </lineage>
</organism>
<reference evidence="1" key="1">
    <citation type="submission" date="2013-05" db="EMBL/GenBank/DDBJ databases">
        <authorList>
            <person name="Yim A.K.Y."/>
            <person name="Chan T.F."/>
            <person name="Ji K.M."/>
            <person name="Liu X.Y."/>
            <person name="Zhou J.W."/>
            <person name="Li R.Q."/>
            <person name="Yang K.Y."/>
            <person name="Li J."/>
            <person name="Li M."/>
            <person name="Law P.T.W."/>
            <person name="Wu Y.L."/>
            <person name="Cai Z.L."/>
            <person name="Qin H."/>
            <person name="Bao Y."/>
            <person name="Leung R.K.K."/>
            <person name="Ng P.K.S."/>
            <person name="Zou J."/>
            <person name="Zhong X.J."/>
            <person name="Ran P.X."/>
            <person name="Zhong N.S."/>
            <person name="Liu Z.G."/>
            <person name="Tsui S.K.W."/>
        </authorList>
    </citation>
    <scope>NUCLEOTIDE SEQUENCE</scope>
    <source>
        <strain evidence="1">Derf</strain>
        <tissue evidence="1">Whole organism</tissue>
    </source>
</reference>
<evidence type="ECO:0000313" key="2">
    <source>
        <dbReference type="Proteomes" id="UP000790347"/>
    </source>
</evidence>
<gene>
    <name evidence="1" type="ORF">DERF_001447</name>
</gene>
<name>A0A922IF00_DERFA</name>
<sequence>MATKIAYFFLALNLNAKIISMSWRLVDSWSEDSSWNVSLDQSVFLPPEKNENKNKHLKQ</sequence>
<dbReference type="AlphaFoldDB" id="A0A922IF00"/>
<keyword evidence="2" id="KW-1185">Reference proteome</keyword>
<accession>A0A922IF00</accession>
<reference evidence="1" key="2">
    <citation type="journal article" date="2022" name="Res Sq">
        <title>Comparative Genomics Reveals Insights into the Divergent Evolution of Astigmatic Mites and Household Pest Adaptations.</title>
        <authorList>
            <person name="Xiong Q."/>
            <person name="Wan A.T.-Y."/>
            <person name="Liu X.-Y."/>
            <person name="Fung C.S.-H."/>
            <person name="Xiao X."/>
            <person name="Malainual N."/>
            <person name="Hou J."/>
            <person name="Wang L."/>
            <person name="Wang M."/>
            <person name="Yang K."/>
            <person name="Cui Y."/>
            <person name="Leung E."/>
            <person name="Nong W."/>
            <person name="Shin S.-K."/>
            <person name="Au S."/>
            <person name="Jeong K.Y."/>
            <person name="Chew F.T."/>
            <person name="Hui J."/>
            <person name="Leung T.F."/>
            <person name="Tungtrongchitr A."/>
            <person name="Zhong N."/>
            <person name="Liu Z."/>
            <person name="Tsui S."/>
        </authorList>
    </citation>
    <scope>NUCLEOTIDE SEQUENCE</scope>
    <source>
        <strain evidence="1">Derf</strain>
        <tissue evidence="1">Whole organism</tissue>
    </source>
</reference>
<evidence type="ECO:0000313" key="1">
    <source>
        <dbReference type="EMBL" id="KAH9527433.1"/>
    </source>
</evidence>